<evidence type="ECO:0000313" key="2">
    <source>
        <dbReference type="EMBL" id="MFD1002892.1"/>
    </source>
</evidence>
<keyword evidence="3" id="KW-1185">Reference proteome</keyword>
<evidence type="ECO:0000256" key="1">
    <source>
        <dbReference type="SAM" id="SignalP"/>
    </source>
</evidence>
<reference evidence="3" key="1">
    <citation type="journal article" date="2019" name="Int. J. Syst. Evol. Microbiol.">
        <title>The Global Catalogue of Microorganisms (GCM) 10K type strain sequencing project: providing services to taxonomists for standard genome sequencing and annotation.</title>
        <authorList>
            <consortium name="The Broad Institute Genomics Platform"/>
            <consortium name="The Broad Institute Genome Sequencing Center for Infectious Disease"/>
            <person name="Wu L."/>
            <person name="Ma J."/>
        </authorList>
    </citation>
    <scope>NUCLEOTIDE SEQUENCE [LARGE SCALE GENOMIC DNA]</scope>
    <source>
        <strain evidence="3">CCUG 58938</strain>
    </source>
</reference>
<dbReference type="Proteomes" id="UP001597112">
    <property type="component" value="Unassembled WGS sequence"/>
</dbReference>
<proteinExistence type="predicted"/>
<name>A0ABW3KA99_9BACT</name>
<sequence length="144" mass="15896">MRKLLLFIALISLLENAAAQKPGILQGQVFWVSGDQMPGPDKTRNPQQGIVREIYIYNAANLSDATQQDGFFTVIQTALVAKVMSESDGSFKVKLPPGKYSVFVKEDKGLFANLYDSNGCINCVNVNPRKSSWITLTVDYLAAY</sequence>
<feature type="chain" id="PRO_5045811397" evidence="1">
    <location>
        <begin position="18"/>
        <end position="144"/>
    </location>
</feature>
<gene>
    <name evidence="2" type="ORF">ACFQ21_26430</name>
</gene>
<dbReference type="EMBL" id="JBHTKA010000014">
    <property type="protein sequence ID" value="MFD1002892.1"/>
    <property type="molecule type" value="Genomic_DNA"/>
</dbReference>
<keyword evidence="1" id="KW-0732">Signal</keyword>
<dbReference type="RefSeq" id="WP_377584725.1">
    <property type="nucleotide sequence ID" value="NZ_JBHTKA010000014.1"/>
</dbReference>
<accession>A0ABW3KA99</accession>
<protein>
    <submittedName>
        <fullName evidence="2">Carboxypeptidase regulatory-like domain-containing protein</fullName>
    </submittedName>
</protein>
<comment type="caution">
    <text evidence="2">The sequence shown here is derived from an EMBL/GenBank/DDBJ whole genome shotgun (WGS) entry which is preliminary data.</text>
</comment>
<feature type="signal peptide" evidence="1">
    <location>
        <begin position="1"/>
        <end position="17"/>
    </location>
</feature>
<evidence type="ECO:0000313" key="3">
    <source>
        <dbReference type="Proteomes" id="UP001597112"/>
    </source>
</evidence>
<organism evidence="2 3">
    <name type="scientific">Ohtaekwangia kribbensis</name>
    <dbReference type="NCBI Taxonomy" id="688913"/>
    <lineage>
        <taxon>Bacteria</taxon>
        <taxon>Pseudomonadati</taxon>
        <taxon>Bacteroidota</taxon>
        <taxon>Cytophagia</taxon>
        <taxon>Cytophagales</taxon>
        <taxon>Fulvivirgaceae</taxon>
        <taxon>Ohtaekwangia</taxon>
    </lineage>
</organism>